<dbReference type="AlphaFoldDB" id="A0A7S4ICM1"/>
<feature type="region of interest" description="Disordered" evidence="1">
    <location>
        <begin position="1"/>
        <end position="42"/>
    </location>
</feature>
<proteinExistence type="predicted"/>
<evidence type="ECO:0000313" key="2">
    <source>
        <dbReference type="EMBL" id="CAE2224995.1"/>
    </source>
</evidence>
<sequence>MECAQKNNEAIARAGTRLIDAPESGGEERAPPIDGSGRGGVRDEEAAAVVLRSARSIGAMRPLLLASAKAQEDDSITPTSSRFKRESIRLINPRDKVLHSDASAKRSVTARGRHRLQPKRTIGLLYCRKEIGMR</sequence>
<reference evidence="2" key="1">
    <citation type="submission" date="2021-01" db="EMBL/GenBank/DDBJ databases">
        <authorList>
            <person name="Corre E."/>
            <person name="Pelletier E."/>
            <person name="Niang G."/>
            <person name="Scheremetjew M."/>
            <person name="Finn R."/>
            <person name="Kale V."/>
            <person name="Holt S."/>
            <person name="Cochrane G."/>
            <person name="Meng A."/>
            <person name="Brown T."/>
            <person name="Cohen L."/>
        </authorList>
    </citation>
    <scope>NUCLEOTIDE SEQUENCE</scope>
    <source>
        <strain evidence="2">Isolate 1302-5</strain>
    </source>
</reference>
<gene>
    <name evidence="2" type="ORF">OAUR00152_LOCUS9858</name>
</gene>
<accession>A0A7S4ICM1</accession>
<dbReference type="EMBL" id="HBKQ01014436">
    <property type="protein sequence ID" value="CAE2224995.1"/>
    <property type="molecule type" value="Transcribed_RNA"/>
</dbReference>
<organism evidence="2">
    <name type="scientific">Odontella aurita</name>
    <dbReference type="NCBI Taxonomy" id="265563"/>
    <lineage>
        <taxon>Eukaryota</taxon>
        <taxon>Sar</taxon>
        <taxon>Stramenopiles</taxon>
        <taxon>Ochrophyta</taxon>
        <taxon>Bacillariophyta</taxon>
        <taxon>Mediophyceae</taxon>
        <taxon>Biddulphiophycidae</taxon>
        <taxon>Eupodiscales</taxon>
        <taxon>Odontellaceae</taxon>
        <taxon>Odontella</taxon>
    </lineage>
</organism>
<name>A0A7S4ICM1_9STRA</name>
<protein>
    <submittedName>
        <fullName evidence="2">Uncharacterized protein</fullName>
    </submittedName>
</protein>
<evidence type="ECO:0000256" key="1">
    <source>
        <dbReference type="SAM" id="MobiDB-lite"/>
    </source>
</evidence>